<evidence type="ECO:0000256" key="1">
    <source>
        <dbReference type="SAM" id="MobiDB-lite"/>
    </source>
</evidence>
<feature type="compositionally biased region" description="Pro residues" evidence="1">
    <location>
        <begin position="7"/>
        <end position="19"/>
    </location>
</feature>
<comment type="caution">
    <text evidence="2">The sequence shown here is derived from an EMBL/GenBank/DDBJ whole genome shotgun (WGS) entry which is preliminary data.</text>
</comment>
<keyword evidence="3" id="KW-1185">Reference proteome</keyword>
<feature type="compositionally biased region" description="Acidic residues" evidence="1">
    <location>
        <begin position="118"/>
        <end position="127"/>
    </location>
</feature>
<dbReference type="AlphaFoldDB" id="A0AAW1VTF0"/>
<dbReference type="PANTHER" id="PTHR37728">
    <property type="entry name" value="BNAA04G26730D PROTEIN"/>
    <property type="match status" value="1"/>
</dbReference>
<proteinExistence type="predicted"/>
<evidence type="ECO:0000313" key="3">
    <source>
        <dbReference type="Proteomes" id="UP001457282"/>
    </source>
</evidence>
<reference evidence="2 3" key="1">
    <citation type="journal article" date="2023" name="G3 (Bethesda)">
        <title>A chromosome-length genome assembly and annotation of blackberry (Rubus argutus, cv. 'Hillquist').</title>
        <authorList>
            <person name="Bruna T."/>
            <person name="Aryal R."/>
            <person name="Dudchenko O."/>
            <person name="Sargent D.J."/>
            <person name="Mead D."/>
            <person name="Buti M."/>
            <person name="Cavallini A."/>
            <person name="Hytonen T."/>
            <person name="Andres J."/>
            <person name="Pham M."/>
            <person name="Weisz D."/>
            <person name="Mascagni F."/>
            <person name="Usai G."/>
            <person name="Natali L."/>
            <person name="Bassil N."/>
            <person name="Fernandez G.E."/>
            <person name="Lomsadze A."/>
            <person name="Armour M."/>
            <person name="Olukolu B."/>
            <person name="Poorten T."/>
            <person name="Britton C."/>
            <person name="Davik J."/>
            <person name="Ashrafi H."/>
            <person name="Aiden E.L."/>
            <person name="Borodovsky M."/>
            <person name="Worthington M."/>
        </authorList>
    </citation>
    <scope>NUCLEOTIDE SEQUENCE [LARGE SCALE GENOMIC DNA]</scope>
    <source>
        <strain evidence="2">PI 553951</strain>
    </source>
</reference>
<protein>
    <submittedName>
        <fullName evidence="2">Uncharacterized protein</fullName>
    </submittedName>
</protein>
<feature type="compositionally biased region" description="Basic residues" evidence="1">
    <location>
        <begin position="88"/>
        <end position="101"/>
    </location>
</feature>
<dbReference type="Proteomes" id="UP001457282">
    <property type="component" value="Unassembled WGS sequence"/>
</dbReference>
<name>A0AAW1VTF0_RUBAR</name>
<sequence>MHLSPTPLHPLIPKPPPSPLGLTVVSAKSQPQPDQDVGGLGRSILTKLKSNPKPASFIAVPKQKKQKQEEGSRQISGSEVLFAMQKAAAKKSKESRKKKTNTRGGPEVLSSVGRYREEEEEDDDDDVDYSKVRPLCVKSDWGTRLDELEMRLQELSSKTI</sequence>
<gene>
    <name evidence="2" type="ORF">M0R45_034077</name>
</gene>
<evidence type="ECO:0000313" key="2">
    <source>
        <dbReference type="EMBL" id="KAK9910102.1"/>
    </source>
</evidence>
<feature type="region of interest" description="Disordered" evidence="1">
    <location>
        <begin position="1"/>
        <end position="127"/>
    </location>
</feature>
<dbReference type="EMBL" id="JBEDUW010000007">
    <property type="protein sequence ID" value="KAK9910102.1"/>
    <property type="molecule type" value="Genomic_DNA"/>
</dbReference>
<accession>A0AAW1VTF0</accession>
<dbReference type="PANTHER" id="PTHR37728:SF1">
    <property type="entry name" value="OS06G0132300 PROTEIN"/>
    <property type="match status" value="1"/>
</dbReference>
<organism evidence="2 3">
    <name type="scientific">Rubus argutus</name>
    <name type="common">Southern blackberry</name>
    <dbReference type="NCBI Taxonomy" id="59490"/>
    <lineage>
        <taxon>Eukaryota</taxon>
        <taxon>Viridiplantae</taxon>
        <taxon>Streptophyta</taxon>
        <taxon>Embryophyta</taxon>
        <taxon>Tracheophyta</taxon>
        <taxon>Spermatophyta</taxon>
        <taxon>Magnoliopsida</taxon>
        <taxon>eudicotyledons</taxon>
        <taxon>Gunneridae</taxon>
        <taxon>Pentapetalae</taxon>
        <taxon>rosids</taxon>
        <taxon>fabids</taxon>
        <taxon>Rosales</taxon>
        <taxon>Rosaceae</taxon>
        <taxon>Rosoideae</taxon>
        <taxon>Rosoideae incertae sedis</taxon>
        <taxon>Rubus</taxon>
    </lineage>
</organism>